<gene>
    <name evidence="2" type="ORF">M422DRAFT_84471</name>
</gene>
<name>A0A0C9V3Z1_SPHS4</name>
<feature type="non-terminal residue" evidence="2">
    <location>
        <position position="97"/>
    </location>
</feature>
<evidence type="ECO:0000313" key="3">
    <source>
        <dbReference type="Proteomes" id="UP000054279"/>
    </source>
</evidence>
<keyword evidence="1" id="KW-0175">Coiled coil</keyword>
<reference evidence="2 3" key="1">
    <citation type="submission" date="2014-06" db="EMBL/GenBank/DDBJ databases">
        <title>Evolutionary Origins and Diversification of the Mycorrhizal Mutualists.</title>
        <authorList>
            <consortium name="DOE Joint Genome Institute"/>
            <consortium name="Mycorrhizal Genomics Consortium"/>
            <person name="Kohler A."/>
            <person name="Kuo A."/>
            <person name="Nagy L.G."/>
            <person name="Floudas D."/>
            <person name="Copeland A."/>
            <person name="Barry K.W."/>
            <person name="Cichocki N."/>
            <person name="Veneault-Fourrey C."/>
            <person name="LaButti K."/>
            <person name="Lindquist E.A."/>
            <person name="Lipzen A."/>
            <person name="Lundell T."/>
            <person name="Morin E."/>
            <person name="Murat C."/>
            <person name="Riley R."/>
            <person name="Ohm R."/>
            <person name="Sun H."/>
            <person name="Tunlid A."/>
            <person name="Henrissat B."/>
            <person name="Grigoriev I.V."/>
            <person name="Hibbett D.S."/>
            <person name="Martin F."/>
        </authorList>
    </citation>
    <scope>NUCLEOTIDE SEQUENCE [LARGE SCALE GENOMIC DNA]</scope>
    <source>
        <strain evidence="2 3">SS14</strain>
    </source>
</reference>
<dbReference type="OrthoDB" id="3268967at2759"/>
<dbReference type="HOGENOM" id="CLU_142395_0_0_1"/>
<dbReference type="AlphaFoldDB" id="A0A0C9V3Z1"/>
<accession>A0A0C9V3Z1</accession>
<evidence type="ECO:0000313" key="2">
    <source>
        <dbReference type="EMBL" id="KIJ32225.1"/>
    </source>
</evidence>
<proteinExistence type="predicted"/>
<dbReference type="EMBL" id="KN837230">
    <property type="protein sequence ID" value="KIJ32225.1"/>
    <property type="molecule type" value="Genomic_DNA"/>
</dbReference>
<organism evidence="2 3">
    <name type="scientific">Sphaerobolus stellatus (strain SS14)</name>
    <dbReference type="NCBI Taxonomy" id="990650"/>
    <lineage>
        <taxon>Eukaryota</taxon>
        <taxon>Fungi</taxon>
        <taxon>Dikarya</taxon>
        <taxon>Basidiomycota</taxon>
        <taxon>Agaricomycotina</taxon>
        <taxon>Agaricomycetes</taxon>
        <taxon>Phallomycetidae</taxon>
        <taxon>Geastrales</taxon>
        <taxon>Sphaerobolaceae</taxon>
        <taxon>Sphaerobolus</taxon>
    </lineage>
</organism>
<evidence type="ECO:0000256" key="1">
    <source>
        <dbReference type="SAM" id="Coils"/>
    </source>
</evidence>
<keyword evidence="3" id="KW-1185">Reference proteome</keyword>
<sequence length="97" mass="10730">MNTINTSTGFSPFQLKTGRSPRLIPPLIPAPADASADAITAQEIIARLQTDVKEAQDNLLAAKVRQAYHANEHRGAEDIYEVGDLVMLSTTHRRRNY</sequence>
<protein>
    <submittedName>
        <fullName evidence="2">Uncharacterized protein</fullName>
    </submittedName>
</protein>
<dbReference type="Proteomes" id="UP000054279">
    <property type="component" value="Unassembled WGS sequence"/>
</dbReference>
<feature type="coiled-coil region" evidence="1">
    <location>
        <begin position="38"/>
        <end position="65"/>
    </location>
</feature>